<evidence type="ECO:0000313" key="2">
    <source>
        <dbReference type="Proteomes" id="UP001060215"/>
    </source>
</evidence>
<protein>
    <submittedName>
        <fullName evidence="1">Uncharacterized protein</fullName>
    </submittedName>
</protein>
<sequence>MCESADIEGKIYDLGGQVLAANSAPTIFHLAKETESELVELDSHKLALIDCSTGKYQDIQVADDYVSVISPTLELQEKAKDSGRIGVQ</sequence>
<keyword evidence="2" id="KW-1185">Reference proteome</keyword>
<dbReference type="Proteomes" id="UP001060215">
    <property type="component" value="Chromosome 15"/>
</dbReference>
<evidence type="ECO:0000313" key="1">
    <source>
        <dbReference type="EMBL" id="KAI7985749.1"/>
    </source>
</evidence>
<organism evidence="1 2">
    <name type="scientific">Camellia lanceoleosa</name>
    <dbReference type="NCBI Taxonomy" id="1840588"/>
    <lineage>
        <taxon>Eukaryota</taxon>
        <taxon>Viridiplantae</taxon>
        <taxon>Streptophyta</taxon>
        <taxon>Embryophyta</taxon>
        <taxon>Tracheophyta</taxon>
        <taxon>Spermatophyta</taxon>
        <taxon>Magnoliopsida</taxon>
        <taxon>eudicotyledons</taxon>
        <taxon>Gunneridae</taxon>
        <taxon>Pentapetalae</taxon>
        <taxon>asterids</taxon>
        <taxon>Ericales</taxon>
        <taxon>Theaceae</taxon>
        <taxon>Camellia</taxon>
    </lineage>
</organism>
<dbReference type="EMBL" id="CM045772">
    <property type="protein sequence ID" value="KAI7985749.1"/>
    <property type="molecule type" value="Genomic_DNA"/>
</dbReference>
<name>A0ACC0FAR5_9ERIC</name>
<comment type="caution">
    <text evidence="1">The sequence shown here is derived from an EMBL/GenBank/DDBJ whole genome shotgun (WGS) entry which is preliminary data.</text>
</comment>
<gene>
    <name evidence="1" type="ORF">LOK49_LG14G01864</name>
</gene>
<accession>A0ACC0FAR5</accession>
<reference evidence="1 2" key="1">
    <citation type="journal article" date="2022" name="Plant J.">
        <title>Chromosome-level genome of Camellia lanceoleosa provides a valuable resource for understanding genome evolution and self-incompatibility.</title>
        <authorList>
            <person name="Gong W."/>
            <person name="Xiao S."/>
            <person name="Wang L."/>
            <person name="Liao Z."/>
            <person name="Chang Y."/>
            <person name="Mo W."/>
            <person name="Hu G."/>
            <person name="Li W."/>
            <person name="Zhao G."/>
            <person name="Zhu H."/>
            <person name="Hu X."/>
            <person name="Ji K."/>
            <person name="Xiang X."/>
            <person name="Song Q."/>
            <person name="Yuan D."/>
            <person name="Jin S."/>
            <person name="Zhang L."/>
        </authorList>
    </citation>
    <scope>NUCLEOTIDE SEQUENCE [LARGE SCALE GENOMIC DNA]</scope>
    <source>
        <strain evidence="1">SQ_2022a</strain>
    </source>
</reference>
<proteinExistence type="predicted"/>